<evidence type="ECO:0000313" key="2">
    <source>
        <dbReference type="EMBL" id="MFD2097685.1"/>
    </source>
</evidence>
<keyword evidence="1" id="KW-0732">Signal</keyword>
<feature type="signal peptide" evidence="1">
    <location>
        <begin position="1"/>
        <end position="22"/>
    </location>
</feature>
<dbReference type="Proteomes" id="UP001597380">
    <property type="component" value="Unassembled WGS sequence"/>
</dbReference>
<sequence>MNKLKTIVALMLFFSLPKYVLAGSPVLEPESWSFPDVIEHARKISPNNIEGKPFNQFGLAYSSEEVSSLTLSTLPAKELQKYADIVTHAYPDAVAKQLPTKCDNLPVEKLNETAVAGVAYVSINAADSNTRKRAAECLVIIQSNFAKIGR</sequence>
<gene>
    <name evidence="2" type="ORF">ACFSJ3_16975</name>
</gene>
<evidence type="ECO:0000256" key="1">
    <source>
        <dbReference type="SAM" id="SignalP"/>
    </source>
</evidence>
<feature type="chain" id="PRO_5045851486" evidence="1">
    <location>
        <begin position="23"/>
        <end position="150"/>
    </location>
</feature>
<accession>A0ABW4XRF9</accession>
<dbReference type="EMBL" id="JBHUHT010000028">
    <property type="protein sequence ID" value="MFD2097685.1"/>
    <property type="molecule type" value="Genomic_DNA"/>
</dbReference>
<reference evidence="3" key="1">
    <citation type="journal article" date="2019" name="Int. J. Syst. Evol. Microbiol.">
        <title>The Global Catalogue of Microorganisms (GCM) 10K type strain sequencing project: providing services to taxonomists for standard genome sequencing and annotation.</title>
        <authorList>
            <consortium name="The Broad Institute Genomics Platform"/>
            <consortium name="The Broad Institute Genome Sequencing Center for Infectious Disease"/>
            <person name="Wu L."/>
            <person name="Ma J."/>
        </authorList>
    </citation>
    <scope>NUCLEOTIDE SEQUENCE [LARGE SCALE GENOMIC DNA]</scope>
    <source>
        <strain evidence="3">CGMCC 1.10992</strain>
    </source>
</reference>
<protein>
    <submittedName>
        <fullName evidence="2">Uncharacterized protein</fullName>
    </submittedName>
</protein>
<evidence type="ECO:0000313" key="3">
    <source>
        <dbReference type="Proteomes" id="UP001597380"/>
    </source>
</evidence>
<comment type="caution">
    <text evidence="2">The sequence shown here is derived from an EMBL/GenBank/DDBJ whole genome shotgun (WGS) entry which is preliminary data.</text>
</comment>
<organism evidence="2 3">
    <name type="scientific">Corallincola platygyrae</name>
    <dbReference type="NCBI Taxonomy" id="1193278"/>
    <lineage>
        <taxon>Bacteria</taxon>
        <taxon>Pseudomonadati</taxon>
        <taxon>Pseudomonadota</taxon>
        <taxon>Gammaproteobacteria</taxon>
        <taxon>Alteromonadales</taxon>
        <taxon>Psychromonadaceae</taxon>
        <taxon>Corallincola</taxon>
    </lineage>
</organism>
<keyword evidence="3" id="KW-1185">Reference proteome</keyword>
<name>A0ABW4XRF9_9GAMM</name>
<dbReference type="RefSeq" id="WP_345341860.1">
    <property type="nucleotide sequence ID" value="NZ_BAABLI010000032.1"/>
</dbReference>
<proteinExistence type="predicted"/>